<evidence type="ECO:0000256" key="2">
    <source>
        <dbReference type="ARBA" id="ARBA00009347"/>
    </source>
</evidence>
<evidence type="ECO:0000256" key="4">
    <source>
        <dbReference type="ARBA" id="ARBA00022827"/>
    </source>
</evidence>
<comment type="caution">
    <text evidence="7">The sequence shown here is derived from an EMBL/GenBank/DDBJ whole genome shotgun (WGS) entry which is preliminary data.</text>
</comment>
<feature type="domain" description="Acyl-CoA dehydrogenase/oxidase N-terminal" evidence="6">
    <location>
        <begin position="19"/>
        <end position="100"/>
    </location>
</feature>
<dbReference type="InterPro" id="IPR013786">
    <property type="entry name" value="AcylCoA_DH/ox_N"/>
</dbReference>
<gene>
    <name evidence="7" type="ORF">E2F50_20855</name>
</gene>
<proteinExistence type="inferred from homology"/>
<evidence type="ECO:0000256" key="3">
    <source>
        <dbReference type="ARBA" id="ARBA00022630"/>
    </source>
</evidence>
<evidence type="ECO:0000313" key="7">
    <source>
        <dbReference type="EMBL" id="TDK30292.1"/>
    </source>
</evidence>
<dbReference type="Gene3D" id="1.20.140.10">
    <property type="entry name" value="Butyryl-CoA Dehydrogenase, subunit A, domain 3"/>
    <property type="match status" value="1"/>
</dbReference>
<dbReference type="PANTHER" id="PTHR43884:SF12">
    <property type="entry name" value="ISOVALERYL-COA DEHYDROGENASE, MITOCHONDRIAL-RELATED"/>
    <property type="match status" value="1"/>
</dbReference>
<dbReference type="Proteomes" id="UP000295238">
    <property type="component" value="Unassembled WGS sequence"/>
</dbReference>
<evidence type="ECO:0000313" key="8">
    <source>
        <dbReference type="Proteomes" id="UP000295238"/>
    </source>
</evidence>
<reference evidence="7 8" key="1">
    <citation type="submission" date="2019-03" db="EMBL/GenBank/DDBJ databases">
        <title>Rhizobium sp. nov., an bacterium isolated from biocrust in Mu Us Desert.</title>
        <authorList>
            <person name="Lixiong L."/>
        </authorList>
    </citation>
    <scope>NUCLEOTIDE SEQUENCE [LARGE SCALE GENOMIC DNA]</scope>
    <source>
        <strain evidence="7 8">SPY-1</strain>
    </source>
</reference>
<evidence type="ECO:0000256" key="1">
    <source>
        <dbReference type="ARBA" id="ARBA00001974"/>
    </source>
</evidence>
<evidence type="ECO:0000259" key="6">
    <source>
        <dbReference type="Pfam" id="PF02771"/>
    </source>
</evidence>
<dbReference type="Gene3D" id="1.10.540.10">
    <property type="entry name" value="Acyl-CoA dehydrogenase/oxidase, N-terminal domain"/>
    <property type="match status" value="1"/>
</dbReference>
<dbReference type="EMBL" id="SMTL01000008">
    <property type="protein sequence ID" value="TDK30292.1"/>
    <property type="molecule type" value="Genomic_DNA"/>
</dbReference>
<dbReference type="InterPro" id="IPR009075">
    <property type="entry name" value="AcylCo_DH/oxidase_C"/>
</dbReference>
<dbReference type="InterPro" id="IPR037069">
    <property type="entry name" value="AcylCoA_DH/ox_N_sf"/>
</dbReference>
<feature type="domain" description="Acyl-CoA dehydrogenase/oxidase C-terminal" evidence="5">
    <location>
        <begin position="232"/>
        <end position="367"/>
    </location>
</feature>
<dbReference type="RefSeq" id="WP_133318121.1">
    <property type="nucleotide sequence ID" value="NZ_SMTL01000008.1"/>
</dbReference>
<dbReference type="OrthoDB" id="2986495at2"/>
<keyword evidence="4" id="KW-0274">FAD</keyword>
<comment type="similarity">
    <text evidence="2">Belongs to the acyl-CoA dehydrogenase family.</text>
</comment>
<dbReference type="InterPro" id="IPR046373">
    <property type="entry name" value="Acyl-CoA_Oxase/DH_mid-dom_sf"/>
</dbReference>
<comment type="cofactor">
    <cofactor evidence="1">
        <name>FAD</name>
        <dbReference type="ChEBI" id="CHEBI:57692"/>
    </cofactor>
</comment>
<dbReference type="SUPFAM" id="SSF47203">
    <property type="entry name" value="Acyl-CoA dehydrogenase C-terminal domain-like"/>
    <property type="match status" value="1"/>
</dbReference>
<dbReference type="GO" id="GO:0003995">
    <property type="term" value="F:acyl-CoA dehydrogenase activity"/>
    <property type="evidence" value="ECO:0007669"/>
    <property type="project" value="TreeGrafter"/>
</dbReference>
<keyword evidence="8" id="KW-1185">Reference proteome</keyword>
<name>A0A4R5U876_9HYPH</name>
<accession>A0A4R5U876</accession>
<dbReference type="PIRSF" id="PIRSF016578">
    <property type="entry name" value="HsaA"/>
    <property type="match status" value="1"/>
</dbReference>
<dbReference type="GO" id="GO:0050660">
    <property type="term" value="F:flavin adenine dinucleotide binding"/>
    <property type="evidence" value="ECO:0007669"/>
    <property type="project" value="InterPro"/>
</dbReference>
<sequence>MSLAALATDMSMSLRARRVAAVAAEFANQVDRDARFPEEAVNAMKVERLLGVQIPLRFGGESASIEELAEICVVLGQACAASAMVFAMHQIKVSSLVEHGCESPWHMDFMRELAARQLLVASATTEGGIGGNMRNSICAIDVDGNTCRLIKDATVISYGAHADVIMVTSRAHENAASTDQVMTVFRRGQYSLEKTVSWDTLGMRGTCSDGFLFKGEAPAVQIFPKPFAEIAAQSMLANSHLLWSAVWYGIAADAVLRAQAFVRAAARKAPGSQPPGALRLAEAASLLQLLKANILSGLKVYADAKADPDQLSSMAFSVAMNNVKLASSETILTIINQAMIVCGIMGYKNGTPYSLGRHLRDAHSAQLMISNDRILGNTSTMLLVQKPDTSLFG</sequence>
<dbReference type="Pfam" id="PF02771">
    <property type="entry name" value="Acyl-CoA_dh_N"/>
    <property type="match status" value="1"/>
</dbReference>
<dbReference type="SUPFAM" id="SSF56645">
    <property type="entry name" value="Acyl-CoA dehydrogenase NM domain-like"/>
    <property type="match status" value="1"/>
</dbReference>
<organism evidence="7 8">
    <name type="scientific">Rhizobium deserti</name>
    <dbReference type="NCBI Taxonomy" id="2547961"/>
    <lineage>
        <taxon>Bacteria</taxon>
        <taxon>Pseudomonadati</taxon>
        <taxon>Pseudomonadota</taxon>
        <taxon>Alphaproteobacteria</taxon>
        <taxon>Hyphomicrobiales</taxon>
        <taxon>Rhizobiaceae</taxon>
        <taxon>Rhizobium/Agrobacterium group</taxon>
        <taxon>Rhizobium</taxon>
    </lineage>
</organism>
<dbReference type="AlphaFoldDB" id="A0A4R5U876"/>
<protein>
    <submittedName>
        <fullName evidence="7">Acyl-CoA dehydrogenase</fullName>
    </submittedName>
</protein>
<dbReference type="Gene3D" id="2.40.110.10">
    <property type="entry name" value="Butyryl-CoA Dehydrogenase, subunit A, domain 2"/>
    <property type="match status" value="1"/>
</dbReference>
<evidence type="ECO:0000259" key="5">
    <source>
        <dbReference type="Pfam" id="PF00441"/>
    </source>
</evidence>
<dbReference type="PANTHER" id="PTHR43884">
    <property type="entry name" value="ACYL-COA DEHYDROGENASE"/>
    <property type="match status" value="1"/>
</dbReference>
<keyword evidence="3" id="KW-0285">Flavoprotein</keyword>
<dbReference type="InterPro" id="IPR036250">
    <property type="entry name" value="AcylCo_DH-like_C"/>
</dbReference>
<dbReference type="InterPro" id="IPR009100">
    <property type="entry name" value="AcylCoA_DH/oxidase_NM_dom_sf"/>
</dbReference>
<dbReference type="Pfam" id="PF00441">
    <property type="entry name" value="Acyl-CoA_dh_1"/>
    <property type="match status" value="1"/>
</dbReference>